<dbReference type="InParanoid" id="A0A1X7SH79"/>
<dbReference type="EnsemblMetazoa" id="Aqu2.1.01408_001">
    <property type="protein sequence ID" value="Aqu2.1.01408_001"/>
    <property type="gene ID" value="Aqu2.1.01408"/>
</dbReference>
<proteinExistence type="predicted"/>
<organism evidence="2">
    <name type="scientific">Amphimedon queenslandica</name>
    <name type="common">Sponge</name>
    <dbReference type="NCBI Taxonomy" id="400682"/>
    <lineage>
        <taxon>Eukaryota</taxon>
        <taxon>Metazoa</taxon>
        <taxon>Porifera</taxon>
        <taxon>Demospongiae</taxon>
        <taxon>Heteroscleromorpha</taxon>
        <taxon>Haplosclerida</taxon>
        <taxon>Niphatidae</taxon>
        <taxon>Amphimedon</taxon>
    </lineage>
</organism>
<dbReference type="InterPro" id="IPR033646">
    <property type="entry name" value="CLU-central"/>
</dbReference>
<sequence length="96" mass="11143">MTVMYNLNSMSEVFLKVRDCIYLNISPIDGTSLKCLLHSRGINNRYIGKIAMLAKSREDLDHLHLLVHVVVANLVQYILDYPNTFVHLYWERCSDS</sequence>
<feature type="domain" description="CLU central" evidence="1">
    <location>
        <begin position="25"/>
        <end position="75"/>
    </location>
</feature>
<dbReference type="OrthoDB" id="1414216at2759"/>
<protein>
    <recommendedName>
        <fullName evidence="1">CLU central domain-containing protein</fullName>
    </recommendedName>
</protein>
<reference evidence="2" key="1">
    <citation type="submission" date="2017-05" db="UniProtKB">
        <authorList>
            <consortium name="EnsemblMetazoa"/>
        </authorList>
    </citation>
    <scope>IDENTIFICATION</scope>
</reference>
<evidence type="ECO:0000259" key="1">
    <source>
        <dbReference type="Pfam" id="PF12807"/>
    </source>
</evidence>
<name>A0A1X7SH79_AMPQE</name>
<dbReference type="Pfam" id="PF12807">
    <property type="entry name" value="eIF3_p135"/>
    <property type="match status" value="1"/>
</dbReference>
<evidence type="ECO:0000313" key="2">
    <source>
        <dbReference type="EnsemblMetazoa" id="Aqu2.1.01408_001"/>
    </source>
</evidence>
<dbReference type="AlphaFoldDB" id="A0A1X7SH79"/>
<accession>A0A1X7SH79</accession>